<dbReference type="EMBL" id="ML976618">
    <property type="protein sequence ID" value="KAF1841529.1"/>
    <property type="molecule type" value="Genomic_DNA"/>
</dbReference>
<reference evidence="2" key="1">
    <citation type="submission" date="2020-01" db="EMBL/GenBank/DDBJ databases">
        <authorList>
            <consortium name="DOE Joint Genome Institute"/>
            <person name="Haridas S."/>
            <person name="Albert R."/>
            <person name="Binder M."/>
            <person name="Bloem J."/>
            <person name="Labutti K."/>
            <person name="Salamov A."/>
            <person name="Andreopoulos B."/>
            <person name="Baker S.E."/>
            <person name="Barry K."/>
            <person name="Bills G."/>
            <person name="Bluhm B.H."/>
            <person name="Cannon C."/>
            <person name="Castanera R."/>
            <person name="Culley D.E."/>
            <person name="Daum C."/>
            <person name="Ezra D."/>
            <person name="Gonzalez J.B."/>
            <person name="Henrissat B."/>
            <person name="Kuo A."/>
            <person name="Liang C."/>
            <person name="Lipzen A."/>
            <person name="Lutzoni F."/>
            <person name="Magnuson J."/>
            <person name="Mondo S."/>
            <person name="Nolan M."/>
            <person name="Ohm R."/>
            <person name="Pangilinan J."/>
            <person name="Park H.-J."/>
            <person name="Ramirez L."/>
            <person name="Alfaro M."/>
            <person name="Sun H."/>
            <person name="Tritt A."/>
            <person name="Yoshinaga Y."/>
            <person name="Zwiers L.-H."/>
            <person name="Turgeon B.G."/>
            <person name="Goodwin S.B."/>
            <person name="Spatafora J.W."/>
            <person name="Crous P.W."/>
            <person name="Grigoriev I.V."/>
        </authorList>
    </citation>
    <scope>NUCLEOTIDE SEQUENCE</scope>
    <source>
        <strain evidence="2">CBS 394.84</strain>
    </source>
</reference>
<dbReference type="GeneID" id="63851232"/>
<keyword evidence="3" id="KW-1185">Reference proteome</keyword>
<organism evidence="2 3">
    <name type="scientific">Cucurbitaria berberidis CBS 394.84</name>
    <dbReference type="NCBI Taxonomy" id="1168544"/>
    <lineage>
        <taxon>Eukaryota</taxon>
        <taxon>Fungi</taxon>
        <taxon>Dikarya</taxon>
        <taxon>Ascomycota</taxon>
        <taxon>Pezizomycotina</taxon>
        <taxon>Dothideomycetes</taxon>
        <taxon>Pleosporomycetidae</taxon>
        <taxon>Pleosporales</taxon>
        <taxon>Pleosporineae</taxon>
        <taxon>Cucurbitariaceae</taxon>
        <taxon>Cucurbitaria</taxon>
    </lineage>
</organism>
<evidence type="ECO:0000256" key="1">
    <source>
        <dbReference type="SAM" id="MobiDB-lite"/>
    </source>
</evidence>
<sequence>MPPRIPVRFPWTSPSASAPVNGWSSSLCARAFSSTPTSLALGPQSPNYIEVPKPLQPTFPTKPVVKGHLPIPRDVFKTRNAHPKESATFLDRSTRTPKTVKAPGPYSRDADYRLYKQRLADKRRAALQDGVKELHERKVTSDAQYLSKIQAIGAFRRKVALAPPREVDVLTQTSISKGIRDFLTDALPASSRLDITNARRQAYRARVAKVQAVRTSRLHDLYTNAREFIVDEQQLDEAIEKAFGTEESPIGWDVKGNMGPRQEGKEGLSPWHGPMPEGVGDMLQKLKGGEGVGLAKERVKKLAEELTGGKM</sequence>
<accession>A0A9P4G9N4</accession>
<gene>
    <name evidence="2" type="ORF">K460DRAFT_369547</name>
</gene>
<evidence type="ECO:0000313" key="2">
    <source>
        <dbReference type="EMBL" id="KAF1841529.1"/>
    </source>
</evidence>
<feature type="region of interest" description="Disordered" evidence="1">
    <location>
        <begin position="78"/>
        <end position="107"/>
    </location>
</feature>
<dbReference type="Proteomes" id="UP000800039">
    <property type="component" value="Unassembled WGS sequence"/>
</dbReference>
<protein>
    <submittedName>
        <fullName evidence="2">Uncharacterized protein</fullName>
    </submittedName>
</protein>
<dbReference type="OrthoDB" id="5223508at2759"/>
<name>A0A9P4G9N4_9PLEO</name>
<comment type="caution">
    <text evidence="2">The sequence shown here is derived from an EMBL/GenBank/DDBJ whole genome shotgun (WGS) entry which is preliminary data.</text>
</comment>
<dbReference type="RefSeq" id="XP_040784092.1">
    <property type="nucleotide sequence ID" value="XM_040933981.1"/>
</dbReference>
<dbReference type="CDD" id="cd23703">
    <property type="entry name" value="mS26_PET12"/>
    <property type="match status" value="1"/>
</dbReference>
<dbReference type="Pfam" id="PF26163">
    <property type="entry name" value="mS26"/>
    <property type="match status" value="1"/>
</dbReference>
<dbReference type="AlphaFoldDB" id="A0A9P4G9N4"/>
<dbReference type="InterPro" id="IPR058940">
    <property type="entry name" value="mS26_fungi"/>
</dbReference>
<evidence type="ECO:0000313" key="3">
    <source>
        <dbReference type="Proteomes" id="UP000800039"/>
    </source>
</evidence>
<feature type="region of interest" description="Disordered" evidence="1">
    <location>
        <begin position="253"/>
        <end position="281"/>
    </location>
</feature>
<proteinExistence type="predicted"/>